<dbReference type="PROSITE" id="PS00688">
    <property type="entry name" value="SIGMA54_INTERACT_3"/>
    <property type="match status" value="1"/>
</dbReference>
<evidence type="ECO:0000256" key="1">
    <source>
        <dbReference type="ARBA" id="ARBA00022741"/>
    </source>
</evidence>
<dbReference type="PROSITE" id="PS00676">
    <property type="entry name" value="SIGMA54_INTERACT_2"/>
    <property type="match status" value="1"/>
</dbReference>
<dbReference type="PROSITE" id="PS50045">
    <property type="entry name" value="SIGMA54_INTERACT_4"/>
    <property type="match status" value="1"/>
</dbReference>
<dbReference type="NCBIfam" id="TIGR00229">
    <property type="entry name" value="sensory_box"/>
    <property type="match status" value="1"/>
</dbReference>
<dbReference type="SUPFAM" id="SSF52540">
    <property type="entry name" value="P-loop containing nucleoside triphosphate hydrolases"/>
    <property type="match status" value="1"/>
</dbReference>
<dbReference type="GO" id="GO:0043565">
    <property type="term" value="F:sequence-specific DNA binding"/>
    <property type="evidence" value="ECO:0007669"/>
    <property type="project" value="InterPro"/>
</dbReference>
<evidence type="ECO:0000256" key="4">
    <source>
        <dbReference type="ARBA" id="ARBA00023125"/>
    </source>
</evidence>
<keyword evidence="4" id="KW-0238">DNA-binding</keyword>
<evidence type="ECO:0000313" key="8">
    <source>
        <dbReference type="EMBL" id="TQR11876.1"/>
    </source>
</evidence>
<dbReference type="Pfam" id="PF02954">
    <property type="entry name" value="HTH_8"/>
    <property type="match status" value="1"/>
</dbReference>
<gene>
    <name evidence="8" type="ORF">FG382_14790</name>
</gene>
<dbReference type="OrthoDB" id="9771372at2"/>
<dbReference type="AlphaFoldDB" id="A0A544T332"/>
<dbReference type="PANTHER" id="PTHR32071:SF74">
    <property type="entry name" value="TRANSCRIPTIONAL ACTIVATOR ROCR"/>
    <property type="match status" value="1"/>
</dbReference>
<dbReference type="InterPro" id="IPR009057">
    <property type="entry name" value="Homeodomain-like_sf"/>
</dbReference>
<dbReference type="SUPFAM" id="SSF55785">
    <property type="entry name" value="PYP-like sensor domain (PAS domain)"/>
    <property type="match status" value="1"/>
</dbReference>
<dbReference type="Gene3D" id="3.40.50.300">
    <property type="entry name" value="P-loop containing nucleotide triphosphate hydrolases"/>
    <property type="match status" value="1"/>
</dbReference>
<dbReference type="PROSITE" id="PS00675">
    <property type="entry name" value="SIGMA54_INTERACT_1"/>
    <property type="match status" value="1"/>
</dbReference>
<keyword evidence="9" id="KW-1185">Reference proteome</keyword>
<dbReference type="PRINTS" id="PR01590">
    <property type="entry name" value="HTHFIS"/>
</dbReference>
<feature type="coiled-coil region" evidence="6">
    <location>
        <begin position="113"/>
        <end position="140"/>
    </location>
</feature>
<name>A0A544T332_9BACI</name>
<dbReference type="Proteomes" id="UP000317316">
    <property type="component" value="Unassembled WGS sequence"/>
</dbReference>
<dbReference type="SMART" id="SM00382">
    <property type="entry name" value="AAA"/>
    <property type="match status" value="1"/>
</dbReference>
<dbReference type="InterPro" id="IPR025943">
    <property type="entry name" value="Sigma_54_int_dom_ATP-bd_2"/>
</dbReference>
<dbReference type="EMBL" id="VDGH01000008">
    <property type="protein sequence ID" value="TQR11876.1"/>
    <property type="molecule type" value="Genomic_DNA"/>
</dbReference>
<dbReference type="InterPro" id="IPR000014">
    <property type="entry name" value="PAS"/>
</dbReference>
<evidence type="ECO:0000256" key="3">
    <source>
        <dbReference type="ARBA" id="ARBA00023015"/>
    </source>
</evidence>
<keyword evidence="5" id="KW-0804">Transcription</keyword>
<protein>
    <submittedName>
        <fullName evidence="8">PAS domain-containing protein</fullName>
    </submittedName>
</protein>
<dbReference type="InterPro" id="IPR027417">
    <property type="entry name" value="P-loop_NTPase"/>
</dbReference>
<feature type="domain" description="Sigma-54 factor interaction" evidence="7">
    <location>
        <begin position="148"/>
        <end position="375"/>
    </location>
</feature>
<dbReference type="RefSeq" id="WP_142539660.1">
    <property type="nucleotide sequence ID" value="NZ_BMIE01000001.1"/>
</dbReference>
<accession>A0A544T332</accession>
<keyword evidence="6" id="KW-0175">Coiled coil</keyword>
<evidence type="ECO:0000256" key="2">
    <source>
        <dbReference type="ARBA" id="ARBA00022840"/>
    </source>
</evidence>
<evidence type="ECO:0000259" key="7">
    <source>
        <dbReference type="PROSITE" id="PS50045"/>
    </source>
</evidence>
<dbReference type="Pfam" id="PF13426">
    <property type="entry name" value="PAS_9"/>
    <property type="match status" value="1"/>
</dbReference>
<dbReference type="GO" id="GO:0005524">
    <property type="term" value="F:ATP binding"/>
    <property type="evidence" value="ECO:0007669"/>
    <property type="project" value="UniProtKB-KW"/>
</dbReference>
<dbReference type="SMART" id="SM00091">
    <property type="entry name" value="PAS"/>
    <property type="match status" value="1"/>
</dbReference>
<dbReference type="Gene3D" id="3.30.450.20">
    <property type="entry name" value="PAS domain"/>
    <property type="match status" value="1"/>
</dbReference>
<keyword evidence="1" id="KW-0547">Nucleotide-binding</keyword>
<dbReference type="InterPro" id="IPR035965">
    <property type="entry name" value="PAS-like_dom_sf"/>
</dbReference>
<reference evidence="8 9" key="1">
    <citation type="submission" date="2019-05" db="EMBL/GenBank/DDBJ databases">
        <title>Psychrobacillus vulpis sp. nov., a new species isolated from feces of a red fox that inhabits in The Tablas de Daimiel Natural Park, Albacete, Spain.</title>
        <authorList>
            <person name="Rodriguez M."/>
            <person name="Reina J.C."/>
            <person name="Bejar V."/>
            <person name="Llamas I."/>
        </authorList>
    </citation>
    <scope>NUCLEOTIDE SEQUENCE [LARGE SCALE GENOMIC DNA]</scope>
    <source>
        <strain evidence="8 9">NEAU-3TGS17</strain>
    </source>
</reference>
<dbReference type="Gene3D" id="1.10.8.60">
    <property type="match status" value="1"/>
</dbReference>
<dbReference type="SUPFAM" id="SSF46689">
    <property type="entry name" value="Homeodomain-like"/>
    <property type="match status" value="1"/>
</dbReference>
<dbReference type="InterPro" id="IPR058031">
    <property type="entry name" value="AAA_lid_NorR"/>
</dbReference>
<proteinExistence type="predicted"/>
<keyword evidence="3" id="KW-0805">Transcription regulation</keyword>
<dbReference type="CDD" id="cd00009">
    <property type="entry name" value="AAA"/>
    <property type="match status" value="1"/>
</dbReference>
<evidence type="ECO:0000313" key="9">
    <source>
        <dbReference type="Proteomes" id="UP000317316"/>
    </source>
</evidence>
<evidence type="ECO:0000256" key="5">
    <source>
        <dbReference type="ARBA" id="ARBA00023163"/>
    </source>
</evidence>
<dbReference type="Gene3D" id="1.10.10.60">
    <property type="entry name" value="Homeodomain-like"/>
    <property type="match status" value="1"/>
</dbReference>
<dbReference type="Pfam" id="PF25601">
    <property type="entry name" value="AAA_lid_14"/>
    <property type="match status" value="1"/>
</dbReference>
<dbReference type="InterPro" id="IPR025944">
    <property type="entry name" value="Sigma_54_int_dom_CS"/>
</dbReference>
<dbReference type="InterPro" id="IPR002078">
    <property type="entry name" value="Sigma_54_int"/>
</dbReference>
<organism evidence="8 9">
    <name type="scientific">Psychrobacillus lasiicapitis</name>
    <dbReference type="NCBI Taxonomy" id="1636719"/>
    <lineage>
        <taxon>Bacteria</taxon>
        <taxon>Bacillati</taxon>
        <taxon>Bacillota</taxon>
        <taxon>Bacilli</taxon>
        <taxon>Bacillales</taxon>
        <taxon>Bacillaceae</taxon>
        <taxon>Psychrobacillus</taxon>
    </lineage>
</organism>
<dbReference type="InterPro" id="IPR025662">
    <property type="entry name" value="Sigma_54_int_dom_ATP-bd_1"/>
</dbReference>
<dbReference type="FunFam" id="3.40.50.300:FF:000006">
    <property type="entry name" value="DNA-binding transcriptional regulator NtrC"/>
    <property type="match status" value="1"/>
</dbReference>
<dbReference type="InterPro" id="IPR002197">
    <property type="entry name" value="HTH_Fis"/>
</dbReference>
<dbReference type="GO" id="GO:0006355">
    <property type="term" value="P:regulation of DNA-templated transcription"/>
    <property type="evidence" value="ECO:0007669"/>
    <property type="project" value="InterPro"/>
</dbReference>
<sequence length="473" mass="54256">MNWEQNVINSINEGVMVVDTDLTITFANKAVNSIGLNHEKIIGKSVFDVFPNLIDSKSTFQEVINTGREISSNQVTFLTYRGERKTTLTSTYPIMKEGVIVGAYEVFQDFSALQNLKEQLMDLQKNRTDYQNKIDNKINNFEENFQYFIGEDETILKLKNQIKLLANSPSPIFIYGETGTGKEVIVQNIHHASSKSIPLITQNCAAIPDNLLESYLFGTVKGAYTGALDKEGLFEIANGGILFLDEINSLSKSLQAKLLRVIQDQKVRRVGGTKEIPVNVRIIAATNVHPRELLANKEFRDDLYYRLCVLNIELPPLRNRKSDIPLLINHFIAHFNEKFGKRIQGMSNEAMEYLMDYSWPGNIRELKNMIERLLNMVQTDCIERKDIQLTDYLQLLSTNGDNNNVRENYHKVSFKEEIEKKERQLIMEALQQSTGNISQAARSLDIPQQTLSNKIKRYRLESHIHKIKLLKYE</sequence>
<dbReference type="Pfam" id="PF00158">
    <property type="entry name" value="Sigma54_activat"/>
    <property type="match status" value="1"/>
</dbReference>
<comment type="caution">
    <text evidence="8">The sequence shown here is derived from an EMBL/GenBank/DDBJ whole genome shotgun (WGS) entry which is preliminary data.</text>
</comment>
<dbReference type="InterPro" id="IPR003593">
    <property type="entry name" value="AAA+_ATPase"/>
</dbReference>
<keyword evidence="2" id="KW-0067">ATP-binding</keyword>
<dbReference type="CDD" id="cd00130">
    <property type="entry name" value="PAS"/>
    <property type="match status" value="1"/>
</dbReference>
<dbReference type="PANTHER" id="PTHR32071">
    <property type="entry name" value="TRANSCRIPTIONAL REGULATORY PROTEIN"/>
    <property type="match status" value="1"/>
</dbReference>
<evidence type="ECO:0000256" key="6">
    <source>
        <dbReference type="SAM" id="Coils"/>
    </source>
</evidence>